<dbReference type="InterPro" id="IPR004843">
    <property type="entry name" value="Calcineurin-like_PHP"/>
</dbReference>
<dbReference type="RefSeq" id="WP_036748585.1">
    <property type="nucleotide sequence ID" value="NZ_JAGSGC010000002.1"/>
</dbReference>
<keyword evidence="3" id="KW-0408">Iron</keyword>
<dbReference type="InterPro" id="IPR050884">
    <property type="entry name" value="CNP_phosphodiesterase-III"/>
</dbReference>
<accession>A0A066RVI0</accession>
<keyword evidence="7" id="KW-1185">Reference proteome</keyword>
<name>A0A066RVI0_9GAMM</name>
<dbReference type="Gene3D" id="3.60.21.10">
    <property type="match status" value="1"/>
</dbReference>
<dbReference type="GO" id="GO:0046872">
    <property type="term" value="F:metal ion binding"/>
    <property type="evidence" value="ECO:0007669"/>
    <property type="project" value="UniProtKB-KW"/>
</dbReference>
<sequence>MDTVKIIHISDLHISESLFKEPTSNFKLPHRYGHNIQAFLSLDAYLKENEWDLLVITGDVSRIGNSESFVHVRNWLEGEHINGAHKIGLKLADSVHKQYVLIPGNHDRFNGKLVQTSLDFFHGQFQPVQSGHNKVFYFNGNRVNVHLYDSTQNNKSFAYGYVEPSDMIVKDLDSSLNIAILHHHFIQPPHHSREAASELTNSPDVSAYMLNSEFDGVFFGHTHKGYIDRLNIDMLKEILPDKRTRNRYISKILPKFILRKLDKSCFVSYKRDKARNGQLPTLEKYFLFLFLKKNGVDVKAPNEFKSISDFYRHIDSVDDNRYDRVFKKLREKNILISLAPSACQDEAKHKGFHEIIFKRDNNGCYQPTWKELKFNGHKFI</sequence>
<comment type="similarity">
    <text evidence="4">Belongs to the cyclic nucleotide phosphodiesterase class-III family.</text>
</comment>
<gene>
    <name evidence="6" type="ORF">EA58_02640</name>
</gene>
<dbReference type="AlphaFoldDB" id="A0A066RVI0"/>
<dbReference type="PANTHER" id="PTHR42988:SF2">
    <property type="entry name" value="CYCLIC NUCLEOTIDE PHOSPHODIESTERASE CBUA0032-RELATED"/>
    <property type="match status" value="1"/>
</dbReference>
<dbReference type="STRING" id="1654360.EA58_02640"/>
<evidence type="ECO:0000259" key="5">
    <source>
        <dbReference type="Pfam" id="PF00149"/>
    </source>
</evidence>
<dbReference type="PANTHER" id="PTHR42988">
    <property type="entry name" value="PHOSPHOHYDROLASE"/>
    <property type="match status" value="1"/>
</dbReference>
<reference evidence="6 7" key="1">
    <citation type="submission" date="2014-04" db="EMBL/GenBank/DDBJ databases">
        <title>Draft genome sequence of Photobacterium halotolerans S2753: a solonamide, ngercheumicin and holomycin producer.</title>
        <authorList>
            <person name="Machado H.R."/>
            <person name="Gram L."/>
        </authorList>
    </citation>
    <scope>NUCLEOTIDE SEQUENCE [LARGE SCALE GENOMIC DNA]</scope>
    <source>
        <strain evidence="6 7">S2753</strain>
    </source>
</reference>
<feature type="domain" description="Calcineurin-like phosphoesterase" evidence="5">
    <location>
        <begin position="5"/>
        <end position="224"/>
    </location>
</feature>
<dbReference type="Proteomes" id="UP000027192">
    <property type="component" value="Unassembled WGS sequence"/>
</dbReference>
<protein>
    <recommendedName>
        <fullName evidence="5">Calcineurin-like phosphoesterase domain-containing protein</fullName>
    </recommendedName>
</protein>
<evidence type="ECO:0000256" key="2">
    <source>
        <dbReference type="ARBA" id="ARBA00022801"/>
    </source>
</evidence>
<evidence type="ECO:0000256" key="3">
    <source>
        <dbReference type="ARBA" id="ARBA00023004"/>
    </source>
</evidence>
<evidence type="ECO:0000313" key="7">
    <source>
        <dbReference type="Proteomes" id="UP000027192"/>
    </source>
</evidence>
<evidence type="ECO:0000256" key="1">
    <source>
        <dbReference type="ARBA" id="ARBA00022723"/>
    </source>
</evidence>
<proteinExistence type="inferred from homology"/>
<organism evidence="6 7">
    <name type="scientific">Photobacterium galatheae</name>
    <dbReference type="NCBI Taxonomy" id="1654360"/>
    <lineage>
        <taxon>Bacteria</taxon>
        <taxon>Pseudomonadati</taxon>
        <taxon>Pseudomonadota</taxon>
        <taxon>Gammaproteobacteria</taxon>
        <taxon>Vibrionales</taxon>
        <taxon>Vibrionaceae</taxon>
        <taxon>Photobacterium</taxon>
    </lineage>
</organism>
<dbReference type="Pfam" id="PF00149">
    <property type="entry name" value="Metallophos"/>
    <property type="match status" value="1"/>
</dbReference>
<dbReference type="OrthoDB" id="9784378at2"/>
<dbReference type="GO" id="GO:0016787">
    <property type="term" value="F:hydrolase activity"/>
    <property type="evidence" value="ECO:0007669"/>
    <property type="project" value="UniProtKB-KW"/>
</dbReference>
<dbReference type="SUPFAM" id="SSF56300">
    <property type="entry name" value="Metallo-dependent phosphatases"/>
    <property type="match status" value="1"/>
</dbReference>
<comment type="caution">
    <text evidence="6">The sequence shown here is derived from an EMBL/GenBank/DDBJ whole genome shotgun (WGS) entry which is preliminary data.</text>
</comment>
<keyword evidence="2" id="KW-0378">Hydrolase</keyword>
<evidence type="ECO:0000313" key="6">
    <source>
        <dbReference type="EMBL" id="KDM93106.1"/>
    </source>
</evidence>
<keyword evidence="1" id="KW-0479">Metal-binding</keyword>
<dbReference type="EMBL" id="JMIB01000004">
    <property type="protein sequence ID" value="KDM93106.1"/>
    <property type="molecule type" value="Genomic_DNA"/>
</dbReference>
<evidence type="ECO:0000256" key="4">
    <source>
        <dbReference type="ARBA" id="ARBA00025742"/>
    </source>
</evidence>
<dbReference type="InterPro" id="IPR029052">
    <property type="entry name" value="Metallo-depent_PP-like"/>
</dbReference>